<dbReference type="RefSeq" id="XP_074210984.1">
    <property type="nucleotide sequence ID" value="XM_074354883.1"/>
</dbReference>
<name>A0AC58PLS1_CAMBA</name>
<evidence type="ECO:0000313" key="1">
    <source>
        <dbReference type="Proteomes" id="UP001732780"/>
    </source>
</evidence>
<accession>A0AC58PLS1</accession>
<protein>
    <submittedName>
        <fullName evidence="2">Histone H2B subacrosomal variant-like</fullName>
    </submittedName>
</protein>
<proteinExistence type="predicted"/>
<dbReference type="Proteomes" id="UP001732780">
    <property type="component" value="Chromosome 3"/>
</dbReference>
<gene>
    <name evidence="2" type="primary">LOC141575515</name>
</gene>
<keyword evidence="1" id="KW-1185">Reference proteome</keyword>
<evidence type="ECO:0000313" key="2">
    <source>
        <dbReference type="RefSeq" id="XP_074210984.1"/>
    </source>
</evidence>
<sequence length="135" mass="15455">MARPVAKKNKCSRGYQNPISRKKSQSITESGLRNYSLYINRVLKEVVPHRSISSRTLDVINNMINNIFERISTEAYNIMYLRNRRTLTPEDIQKAVYLLLPGKLAKYAVAFGSEAVHRYVNSYAPCTSLIKSRGK</sequence>
<reference evidence="2" key="1">
    <citation type="submission" date="2025-08" db="UniProtKB">
        <authorList>
            <consortium name="RefSeq"/>
        </authorList>
    </citation>
    <scope>IDENTIFICATION</scope>
    <source>
        <tissue evidence="2">Blood</tissue>
    </source>
</reference>
<organism evidence="1 2">
    <name type="scientific">Camelus bactrianus</name>
    <name type="common">Bactrian camel</name>
    <dbReference type="NCBI Taxonomy" id="9837"/>
    <lineage>
        <taxon>Eukaryota</taxon>
        <taxon>Metazoa</taxon>
        <taxon>Chordata</taxon>
        <taxon>Craniata</taxon>
        <taxon>Vertebrata</taxon>
        <taxon>Euteleostomi</taxon>
        <taxon>Mammalia</taxon>
        <taxon>Eutheria</taxon>
        <taxon>Laurasiatheria</taxon>
        <taxon>Artiodactyla</taxon>
        <taxon>Tylopoda</taxon>
        <taxon>Camelidae</taxon>
        <taxon>Camelus</taxon>
    </lineage>
</organism>